<dbReference type="InterPro" id="IPR020846">
    <property type="entry name" value="MFS_dom"/>
</dbReference>
<keyword evidence="2 5" id="KW-0812">Transmembrane</keyword>
<protein>
    <submittedName>
        <fullName evidence="7">Multidrug efflux protein YfmO</fullName>
    </submittedName>
</protein>
<feature type="transmembrane region" description="Helical" evidence="5">
    <location>
        <begin position="239"/>
        <end position="258"/>
    </location>
</feature>
<gene>
    <name evidence="7" type="ORF">Sdiek1_2639</name>
</gene>
<organism evidence="7 8">
    <name type="scientific">Sulfurospirillum diekertiae</name>
    <dbReference type="NCBI Taxonomy" id="1854492"/>
    <lineage>
        <taxon>Bacteria</taxon>
        <taxon>Pseudomonadati</taxon>
        <taxon>Campylobacterota</taxon>
        <taxon>Epsilonproteobacteria</taxon>
        <taxon>Campylobacterales</taxon>
        <taxon>Sulfurospirillaceae</taxon>
        <taxon>Sulfurospirillum</taxon>
    </lineage>
</organism>
<reference evidence="8" key="1">
    <citation type="submission" date="2017-05" db="EMBL/GenBank/DDBJ databases">
        <title>Dechlorination kinetics govern the competition between two new strains of the genus Sulfurospirillum.</title>
        <authorList>
            <person name="Buttet G.F."/>
            <person name="Murray A.M."/>
            <person name="Goris T."/>
            <person name="Burion M."/>
            <person name="Lin B."/>
            <person name="Rolle M."/>
            <person name="Maillard J."/>
        </authorList>
    </citation>
    <scope>NUCLEOTIDE SEQUENCE [LARGE SCALE GENOMIC DNA]</scope>
    <source>
        <strain evidence="8">SL2-1</strain>
    </source>
</reference>
<keyword evidence="4 5" id="KW-0472">Membrane</keyword>
<dbReference type="PANTHER" id="PTHR43683">
    <property type="entry name" value="MULTIDRUG EFFLUX PROTEIN YFMO"/>
    <property type="match status" value="1"/>
</dbReference>
<dbReference type="Gene3D" id="1.20.1250.20">
    <property type="entry name" value="MFS general substrate transporter like domains"/>
    <property type="match status" value="1"/>
</dbReference>
<evidence type="ECO:0000256" key="2">
    <source>
        <dbReference type="ARBA" id="ARBA00022692"/>
    </source>
</evidence>
<dbReference type="CDD" id="cd17474">
    <property type="entry name" value="MFS_YfmO_like"/>
    <property type="match status" value="1"/>
</dbReference>
<dbReference type="PRINTS" id="PR01035">
    <property type="entry name" value="TCRTETA"/>
</dbReference>
<dbReference type="GO" id="GO:0016020">
    <property type="term" value="C:membrane"/>
    <property type="evidence" value="ECO:0007669"/>
    <property type="project" value="UniProtKB-SubCell"/>
</dbReference>
<dbReference type="PROSITE" id="PS50850">
    <property type="entry name" value="MFS"/>
    <property type="match status" value="1"/>
</dbReference>
<feature type="transmembrane region" description="Helical" evidence="5">
    <location>
        <begin position="107"/>
        <end position="125"/>
    </location>
</feature>
<dbReference type="OrthoDB" id="9812221at2"/>
<accession>A0A1Y0HNU8</accession>
<evidence type="ECO:0000313" key="8">
    <source>
        <dbReference type="Proteomes" id="UP000196005"/>
    </source>
</evidence>
<feature type="transmembrane region" description="Helical" evidence="5">
    <location>
        <begin position="9"/>
        <end position="28"/>
    </location>
</feature>
<evidence type="ECO:0000256" key="1">
    <source>
        <dbReference type="ARBA" id="ARBA00004141"/>
    </source>
</evidence>
<dbReference type="InterPro" id="IPR001958">
    <property type="entry name" value="Tet-R_TetA/multi-R_MdtG-like"/>
</dbReference>
<evidence type="ECO:0000256" key="4">
    <source>
        <dbReference type="ARBA" id="ARBA00023136"/>
    </source>
</evidence>
<dbReference type="InterPro" id="IPR011701">
    <property type="entry name" value="MFS"/>
</dbReference>
<feature type="transmembrane region" description="Helical" evidence="5">
    <location>
        <begin position="294"/>
        <end position="312"/>
    </location>
</feature>
<feature type="transmembrane region" description="Helical" evidence="5">
    <location>
        <begin position="76"/>
        <end position="95"/>
    </location>
</feature>
<name>A0A1Y0HNU8_9BACT</name>
<evidence type="ECO:0000313" key="7">
    <source>
        <dbReference type="EMBL" id="ARU49787.1"/>
    </source>
</evidence>
<keyword evidence="3 5" id="KW-1133">Transmembrane helix</keyword>
<feature type="transmembrane region" description="Helical" evidence="5">
    <location>
        <begin position="355"/>
        <end position="373"/>
    </location>
</feature>
<dbReference type="SUPFAM" id="SSF103473">
    <property type="entry name" value="MFS general substrate transporter"/>
    <property type="match status" value="1"/>
</dbReference>
<dbReference type="Proteomes" id="UP000196005">
    <property type="component" value="Chromosome"/>
</dbReference>
<feature type="transmembrane region" description="Helical" evidence="5">
    <location>
        <begin position="332"/>
        <end position="349"/>
    </location>
</feature>
<dbReference type="RefSeq" id="WP_087439479.1">
    <property type="nucleotide sequence ID" value="NZ_CP021416.1"/>
</dbReference>
<dbReference type="KEGG" id="suls:Sdiek1_2639"/>
<feature type="transmembrane region" description="Helical" evidence="5">
    <location>
        <begin position="132"/>
        <end position="155"/>
    </location>
</feature>
<proteinExistence type="predicted"/>
<feature type="transmembrane region" description="Helical" evidence="5">
    <location>
        <begin position="161"/>
        <end position="181"/>
    </location>
</feature>
<dbReference type="GO" id="GO:0022857">
    <property type="term" value="F:transmembrane transporter activity"/>
    <property type="evidence" value="ECO:0007669"/>
    <property type="project" value="InterPro"/>
</dbReference>
<comment type="subcellular location">
    <subcellularLocation>
        <location evidence="1">Membrane</location>
        <topology evidence="1">Multi-pass membrane protein</topology>
    </subcellularLocation>
</comment>
<dbReference type="EMBL" id="CP021416">
    <property type="protein sequence ID" value="ARU49787.1"/>
    <property type="molecule type" value="Genomic_DNA"/>
</dbReference>
<feature type="transmembrane region" description="Helical" evidence="5">
    <location>
        <begin position="270"/>
        <end position="288"/>
    </location>
</feature>
<sequence>MSQIHSNNLAQKVTVFATFLAFMGMGVVDPILPDIAQHLGATSRQVELLFTTYIFMMALIMIPAGMLASKLGDKRVMALGLAIVAISALLCATAQNITMLAIFRAGWGYGNAHFFATALILLIALSSDHHKAIGLFEGSIGFGIAAGPLLGGFVGQYSWRYPFLVTGTLTVIAFLLVVIFVKNPKEKKSHKPAGLQELKALFHDAKFVKISLAAMLYYYGFFVVLAYSPLVIQMTPIKIGLLFFGWGFALALGSVVLSTQLERRWKAKEIIPVVLSLFALVLVALMSVNSLTFMAIFIILSGLLSGINNSLFTTYVMESHFERNIISGGYNFLRWMGAAIAPIASGFIGETVGLKIPYLVAACLSLLSLALITHTNKKHTKAL</sequence>
<evidence type="ECO:0000259" key="6">
    <source>
        <dbReference type="PROSITE" id="PS50850"/>
    </source>
</evidence>
<dbReference type="InterPro" id="IPR036259">
    <property type="entry name" value="MFS_trans_sf"/>
</dbReference>
<keyword evidence="8" id="KW-1185">Reference proteome</keyword>
<feature type="transmembrane region" description="Helical" evidence="5">
    <location>
        <begin position="48"/>
        <end position="69"/>
    </location>
</feature>
<dbReference type="InterPro" id="IPR053200">
    <property type="entry name" value="YfmO-like"/>
</dbReference>
<feature type="transmembrane region" description="Helical" evidence="5">
    <location>
        <begin position="207"/>
        <end position="227"/>
    </location>
</feature>
<dbReference type="AlphaFoldDB" id="A0A1Y0HNU8"/>
<evidence type="ECO:0000256" key="3">
    <source>
        <dbReference type="ARBA" id="ARBA00022989"/>
    </source>
</evidence>
<dbReference type="PANTHER" id="PTHR43683:SF1">
    <property type="entry name" value="MULTIDRUG EFFLUX PROTEIN YFMO"/>
    <property type="match status" value="1"/>
</dbReference>
<feature type="domain" description="Major facilitator superfamily (MFS) profile" evidence="6">
    <location>
        <begin position="10"/>
        <end position="380"/>
    </location>
</feature>
<evidence type="ECO:0000256" key="5">
    <source>
        <dbReference type="SAM" id="Phobius"/>
    </source>
</evidence>
<dbReference type="Pfam" id="PF07690">
    <property type="entry name" value="MFS_1"/>
    <property type="match status" value="1"/>
</dbReference>